<keyword evidence="2" id="KW-0808">Transferase</keyword>
<dbReference type="Proteomes" id="UP001054801">
    <property type="component" value="Chromosome"/>
</dbReference>
<dbReference type="GO" id="GO:0032259">
    <property type="term" value="P:methylation"/>
    <property type="evidence" value="ECO:0007669"/>
    <property type="project" value="UniProtKB-KW"/>
</dbReference>
<dbReference type="RefSeq" id="WP_236501735.1">
    <property type="nucleotide sequence ID" value="NZ_CP091244.1"/>
</dbReference>
<evidence type="ECO:0000313" key="2">
    <source>
        <dbReference type="EMBL" id="UJS26353.1"/>
    </source>
</evidence>
<protein>
    <submittedName>
        <fullName evidence="2">Methyltransferase domain-containing protein</fullName>
    </submittedName>
</protein>
<dbReference type="SUPFAM" id="SSF53335">
    <property type="entry name" value="S-adenosyl-L-methionine-dependent methyltransferases"/>
    <property type="match status" value="1"/>
</dbReference>
<gene>
    <name evidence="2" type="ORF">L2Y54_10020</name>
</gene>
<accession>A0ABY3T3C3</accession>
<dbReference type="GO" id="GO:0008168">
    <property type="term" value="F:methyltransferase activity"/>
    <property type="evidence" value="ECO:0007669"/>
    <property type="project" value="UniProtKB-KW"/>
</dbReference>
<name>A0ABY3T3C3_9GAMM</name>
<organism evidence="2 3">
    <name type="scientific">Thiothrix winogradskyi</name>
    <dbReference type="NCBI Taxonomy" id="96472"/>
    <lineage>
        <taxon>Bacteria</taxon>
        <taxon>Pseudomonadati</taxon>
        <taxon>Pseudomonadota</taxon>
        <taxon>Gammaproteobacteria</taxon>
        <taxon>Thiotrichales</taxon>
        <taxon>Thiotrichaceae</taxon>
        <taxon>Thiothrix</taxon>
    </lineage>
</organism>
<dbReference type="EMBL" id="CP091244">
    <property type="protein sequence ID" value="UJS26353.1"/>
    <property type="molecule type" value="Genomic_DNA"/>
</dbReference>
<dbReference type="PANTHER" id="PTHR43317:SF1">
    <property type="entry name" value="THERMOSPERMINE SYNTHASE ACAULIS5"/>
    <property type="match status" value="1"/>
</dbReference>
<sequence length="277" mass="31471">MDSIPSFKDMLRQPSILWGAAYRKINGFVMFEDEILLHQQQDRWGNILVLDQQDHRVLSFDSIYEQSRMDLNRPSELVHQYTRAMLLGLAFGNPAHITLFGLGGGCLLRAAHQLNPSLHLQAVELRPAVVAVARDYFGLPESPHLSIEVADGRDYITRQPDACTDLIWADMYHALRADPFQMQKRFFRESQRTLTADGWLVINCHELPPAKGMFFHFLKEYFEEILICAVPGGNFVVYAGKSGKGKPKALVPLEVEVMELKTRTKLGFLLPHVQPLA</sequence>
<evidence type="ECO:0000256" key="1">
    <source>
        <dbReference type="ARBA" id="ARBA00023115"/>
    </source>
</evidence>
<proteinExistence type="predicted"/>
<keyword evidence="3" id="KW-1185">Reference proteome</keyword>
<evidence type="ECO:0000313" key="3">
    <source>
        <dbReference type="Proteomes" id="UP001054801"/>
    </source>
</evidence>
<keyword evidence="2" id="KW-0489">Methyltransferase</keyword>
<reference evidence="2" key="1">
    <citation type="journal article" date="2022" name="Microorganisms">
        <title>Two New Species of Filamentous Sulfur Bacteria of the Genus Thiothrix, Thiothrix winogradskyi sp. nov. and 'Candidatus Thiothrix sulfatifontis' sp. nov.</title>
        <authorList>
            <person name="Ravin N.V."/>
            <person name="Rossetti S."/>
            <person name="Beletsky A.V."/>
            <person name="Kadnikov V.V."/>
            <person name="Rudenko T.S."/>
            <person name="Smolyakov D.D."/>
            <person name="Moskvitina M.I."/>
            <person name="Gureeva M.V."/>
            <person name="Mardanov A.V."/>
            <person name="Grabovich M.Y."/>
        </authorList>
    </citation>
    <scope>NUCLEOTIDE SEQUENCE</scope>
    <source>
        <strain evidence="2">CT3</strain>
    </source>
</reference>
<dbReference type="PANTHER" id="PTHR43317">
    <property type="entry name" value="THERMOSPERMINE SYNTHASE ACAULIS5"/>
    <property type="match status" value="1"/>
</dbReference>
<dbReference type="InterPro" id="IPR029063">
    <property type="entry name" value="SAM-dependent_MTases_sf"/>
</dbReference>
<keyword evidence="1" id="KW-0620">Polyamine biosynthesis</keyword>
<dbReference type="Gene3D" id="3.40.50.150">
    <property type="entry name" value="Vaccinia Virus protein VP39"/>
    <property type="match status" value="1"/>
</dbReference>